<protein>
    <submittedName>
        <fullName evidence="1">Uncharacterized protein</fullName>
    </submittedName>
</protein>
<sequence>MDGGDTLDPTWEIQVEVFAECTVPASPTYALYRRGGMPKWISEPKKKIIRQHDKQSGGLSSNLIWNFFKDKRSLPSNGIDNLKRDWILLGFQSQ</sequence>
<keyword evidence="2" id="KW-1185">Reference proteome</keyword>
<evidence type="ECO:0000313" key="1">
    <source>
        <dbReference type="EMBL" id="CAH2084523.1"/>
    </source>
</evidence>
<reference evidence="1" key="1">
    <citation type="submission" date="2022-03" db="EMBL/GenBank/DDBJ databases">
        <authorList>
            <person name="Tunstrom K."/>
        </authorList>
    </citation>
    <scope>NUCLEOTIDE SEQUENCE</scope>
</reference>
<comment type="caution">
    <text evidence="1">The sequence shown here is derived from an EMBL/GenBank/DDBJ whole genome shotgun (WGS) entry which is preliminary data.</text>
</comment>
<accession>A0AAU9TC50</accession>
<gene>
    <name evidence="1" type="ORF">EEDITHA_LOCUS1080</name>
</gene>
<organism evidence="1 2">
    <name type="scientific">Euphydryas editha</name>
    <name type="common">Edith's checkerspot</name>
    <dbReference type="NCBI Taxonomy" id="104508"/>
    <lineage>
        <taxon>Eukaryota</taxon>
        <taxon>Metazoa</taxon>
        <taxon>Ecdysozoa</taxon>
        <taxon>Arthropoda</taxon>
        <taxon>Hexapoda</taxon>
        <taxon>Insecta</taxon>
        <taxon>Pterygota</taxon>
        <taxon>Neoptera</taxon>
        <taxon>Endopterygota</taxon>
        <taxon>Lepidoptera</taxon>
        <taxon>Glossata</taxon>
        <taxon>Ditrysia</taxon>
        <taxon>Papilionoidea</taxon>
        <taxon>Nymphalidae</taxon>
        <taxon>Nymphalinae</taxon>
        <taxon>Euphydryas</taxon>
    </lineage>
</organism>
<dbReference type="EMBL" id="CAKOGL010000003">
    <property type="protein sequence ID" value="CAH2084523.1"/>
    <property type="molecule type" value="Genomic_DNA"/>
</dbReference>
<name>A0AAU9TC50_EUPED</name>
<dbReference type="Proteomes" id="UP001153954">
    <property type="component" value="Unassembled WGS sequence"/>
</dbReference>
<proteinExistence type="predicted"/>
<dbReference type="AlphaFoldDB" id="A0AAU9TC50"/>
<evidence type="ECO:0000313" key="2">
    <source>
        <dbReference type="Proteomes" id="UP001153954"/>
    </source>
</evidence>